<dbReference type="PANTHER" id="PTHR35006:SF1">
    <property type="entry name" value="BLL2941 PROTEIN"/>
    <property type="match status" value="1"/>
</dbReference>
<dbReference type="Pfam" id="PF00903">
    <property type="entry name" value="Glyoxalase"/>
    <property type="match status" value="1"/>
</dbReference>
<dbReference type="KEGG" id="taw:EI545_17320"/>
<dbReference type="EMBL" id="CP034328">
    <property type="protein sequence ID" value="AZL60428.1"/>
    <property type="molecule type" value="Genomic_DNA"/>
</dbReference>
<dbReference type="RefSeq" id="WP_125326620.1">
    <property type="nucleotide sequence ID" value="NZ_CP034328.1"/>
</dbReference>
<protein>
    <submittedName>
        <fullName evidence="2">VOC family protein</fullName>
    </submittedName>
</protein>
<reference evidence="2 3" key="1">
    <citation type="submission" date="2018-12" db="EMBL/GenBank/DDBJ databases">
        <title>Complete genome sequencing of Tabrizicola sp. K13M18.</title>
        <authorList>
            <person name="Bae J.-W."/>
        </authorList>
    </citation>
    <scope>NUCLEOTIDE SEQUENCE [LARGE SCALE GENOMIC DNA]</scope>
    <source>
        <strain evidence="2 3">K13M18</strain>
    </source>
</reference>
<dbReference type="Gene3D" id="3.10.180.10">
    <property type="entry name" value="2,3-Dihydroxybiphenyl 1,2-Dioxygenase, domain 1"/>
    <property type="match status" value="1"/>
</dbReference>
<dbReference type="CDD" id="cd07262">
    <property type="entry name" value="VOC_like"/>
    <property type="match status" value="1"/>
</dbReference>
<dbReference type="OrthoDB" id="9807407at2"/>
<evidence type="ECO:0000259" key="1">
    <source>
        <dbReference type="PROSITE" id="PS51819"/>
    </source>
</evidence>
<gene>
    <name evidence="2" type="ORF">EI545_17320</name>
</gene>
<evidence type="ECO:0000313" key="2">
    <source>
        <dbReference type="EMBL" id="AZL60428.1"/>
    </source>
</evidence>
<dbReference type="PANTHER" id="PTHR35006">
    <property type="entry name" value="GLYOXALASE FAMILY PROTEIN (AFU_ORTHOLOGUE AFUA_5G14830)"/>
    <property type="match status" value="1"/>
</dbReference>
<sequence length="133" mass="14112">MVETFLYLTLGTNDLARAARFYDAALAPLGLVRRATEADEVGYAHPDDRRARLWVTLPFDGAPATVGNGSMPAFTASSRQAVDAFHAAAIAHGGTDEGAPGLRPYGPGFYAAYVRDPDGNKLSAVHHDPSDQP</sequence>
<dbReference type="AlphaFoldDB" id="A0A3S8UA27"/>
<organism evidence="2 3">
    <name type="scientific">Tabrizicola piscis</name>
    <dbReference type="NCBI Taxonomy" id="2494374"/>
    <lineage>
        <taxon>Bacteria</taxon>
        <taxon>Pseudomonadati</taxon>
        <taxon>Pseudomonadota</taxon>
        <taxon>Alphaproteobacteria</taxon>
        <taxon>Rhodobacterales</taxon>
        <taxon>Paracoccaceae</taxon>
        <taxon>Tabrizicola</taxon>
    </lineage>
</organism>
<accession>A0A3S8UA27</accession>
<dbReference type="SUPFAM" id="SSF54593">
    <property type="entry name" value="Glyoxalase/Bleomycin resistance protein/Dihydroxybiphenyl dioxygenase"/>
    <property type="match status" value="1"/>
</dbReference>
<evidence type="ECO:0000313" key="3">
    <source>
        <dbReference type="Proteomes" id="UP000282002"/>
    </source>
</evidence>
<dbReference type="InterPro" id="IPR037523">
    <property type="entry name" value="VOC_core"/>
</dbReference>
<dbReference type="InterPro" id="IPR029068">
    <property type="entry name" value="Glyas_Bleomycin-R_OHBP_Dase"/>
</dbReference>
<dbReference type="Proteomes" id="UP000282002">
    <property type="component" value="Chromosome"/>
</dbReference>
<name>A0A3S8UA27_9RHOB</name>
<dbReference type="InterPro" id="IPR004360">
    <property type="entry name" value="Glyas_Fos-R_dOase_dom"/>
</dbReference>
<feature type="domain" description="VOC" evidence="1">
    <location>
        <begin position="4"/>
        <end position="127"/>
    </location>
</feature>
<keyword evidence="3" id="KW-1185">Reference proteome</keyword>
<proteinExistence type="predicted"/>
<dbReference type="PROSITE" id="PS51819">
    <property type="entry name" value="VOC"/>
    <property type="match status" value="1"/>
</dbReference>